<reference evidence="1 2" key="1">
    <citation type="submission" date="2015-09" db="EMBL/GenBank/DDBJ databases">
        <title>Atta colombica WGS genome.</title>
        <authorList>
            <person name="Nygaard S."/>
            <person name="Hu H."/>
            <person name="Boomsma J."/>
            <person name="Zhang G."/>
        </authorList>
    </citation>
    <scope>NUCLEOTIDE SEQUENCE [LARGE SCALE GENOMIC DNA]</scope>
    <source>
        <strain evidence="1">Treedump-2</strain>
        <tissue evidence="1">Whole body</tissue>
    </source>
</reference>
<evidence type="ECO:0000313" key="2">
    <source>
        <dbReference type="Proteomes" id="UP000078540"/>
    </source>
</evidence>
<dbReference type="Proteomes" id="UP000078540">
    <property type="component" value="Unassembled WGS sequence"/>
</dbReference>
<accession>A0A151HXU4</accession>
<keyword evidence="2" id="KW-1185">Reference proteome</keyword>
<organism evidence="1 2">
    <name type="scientific">Atta colombica</name>
    <dbReference type="NCBI Taxonomy" id="520822"/>
    <lineage>
        <taxon>Eukaryota</taxon>
        <taxon>Metazoa</taxon>
        <taxon>Ecdysozoa</taxon>
        <taxon>Arthropoda</taxon>
        <taxon>Hexapoda</taxon>
        <taxon>Insecta</taxon>
        <taxon>Pterygota</taxon>
        <taxon>Neoptera</taxon>
        <taxon>Endopterygota</taxon>
        <taxon>Hymenoptera</taxon>
        <taxon>Apocrita</taxon>
        <taxon>Aculeata</taxon>
        <taxon>Formicoidea</taxon>
        <taxon>Formicidae</taxon>
        <taxon>Myrmicinae</taxon>
        <taxon>Atta</taxon>
    </lineage>
</organism>
<evidence type="ECO:0000313" key="1">
    <source>
        <dbReference type="EMBL" id="KYM76152.1"/>
    </source>
</evidence>
<gene>
    <name evidence="1" type="ORF">ALC53_13439</name>
</gene>
<dbReference type="EMBL" id="KQ976734">
    <property type="protein sequence ID" value="KYM76152.1"/>
    <property type="molecule type" value="Genomic_DNA"/>
</dbReference>
<name>A0A151HXU4_9HYME</name>
<proteinExistence type="predicted"/>
<sequence length="95" mass="10122">MNRVLAEGCQGKIRSVRAFENAGVEVRGGDEGVRGKGGDMISNALGEQIEPAKPVIAKVVEAMRPRLGNSDFKNSQGSPSMLGLEVFAVYDRPGF</sequence>
<dbReference type="AlphaFoldDB" id="A0A151HXU4"/>
<protein>
    <submittedName>
        <fullName evidence="1">Uncharacterized protein</fullName>
    </submittedName>
</protein>